<comment type="caution">
    <text evidence="1">The sequence shown here is derived from an EMBL/GenBank/DDBJ whole genome shotgun (WGS) entry which is preliminary data.</text>
</comment>
<organism evidence="1 2">
    <name type="scientific">Mythimna loreyi</name>
    <dbReference type="NCBI Taxonomy" id="667449"/>
    <lineage>
        <taxon>Eukaryota</taxon>
        <taxon>Metazoa</taxon>
        <taxon>Ecdysozoa</taxon>
        <taxon>Arthropoda</taxon>
        <taxon>Hexapoda</taxon>
        <taxon>Insecta</taxon>
        <taxon>Pterygota</taxon>
        <taxon>Neoptera</taxon>
        <taxon>Endopterygota</taxon>
        <taxon>Lepidoptera</taxon>
        <taxon>Glossata</taxon>
        <taxon>Ditrysia</taxon>
        <taxon>Noctuoidea</taxon>
        <taxon>Noctuidae</taxon>
        <taxon>Noctuinae</taxon>
        <taxon>Hadenini</taxon>
        <taxon>Mythimna</taxon>
    </lineage>
</organism>
<dbReference type="Proteomes" id="UP001231649">
    <property type="component" value="Chromosome 26"/>
</dbReference>
<reference evidence="1" key="1">
    <citation type="submission" date="2023-03" db="EMBL/GenBank/DDBJ databases">
        <title>Chromosome-level genomes of two armyworms, Mythimna separata and Mythimna loreyi, provide insights into the biosynthesis and reception of sex pheromones.</title>
        <authorList>
            <person name="Zhao H."/>
        </authorList>
    </citation>
    <scope>NUCLEOTIDE SEQUENCE</scope>
    <source>
        <strain evidence="1">BeijingLab</strain>
    </source>
</reference>
<evidence type="ECO:0000313" key="1">
    <source>
        <dbReference type="EMBL" id="KAJ8708129.1"/>
    </source>
</evidence>
<sequence>MLAYEAGLDAKKEKIEKRWTNLLLNWLNKCIHPTAPVKELNPWSTAEVLNKYRQDLCVDEIDGTVLCSDIESFVRYKYPILRLRYYDVKEVHKKMFLMTSIILYHCCVSSIKGMVDSDICKNLNKSEQEMILKFCEQLSAMEVTCNNIELAIKDACDSVKQDPKTYRKITEGQKPSNVISEPSETCTLTPEMPLSSLNSINNDFSLTEGKKHKFSPLKETSGDSCTTSDIPMSSFNSAATSGALTEKSNTMFQSLEFDFDTDNLPGIPPLNSIMAVGKSPTGSLRITTTIKSVEYESYMPCSSTDKPPYNAKTLCKSPTGSMKQKINATFKSVEYESIVPGSVPDRPSYNQKALEKSPRANTKSKLKAQSTRARYESFESCSSGERAFYEMKGSNKSPTGSFKFRMKPKSKAKTKYEYFGSCSSVERPSDCSKALVKSQSRSLEKDLNLKPKAKYKPFASSPDGHAGTSKAVYKTPTENQTEKNTKPKTAKNKSHDTPPVISIMTAGKSPIDPRFNNSIQFKSSVTVLPSVVTTDASYSDVDYVVNYGSKSDTEDKTPYMATSKGKLNVAHFTGNVPMVESAELGSERRCLSNCACSRCSPNGQCCADTGNVMFNCDVNEGTAGDICGDECYYSLAGQTEEPIKDKRQPFSFKKLVFNKKFLLLLTFLVLFVNGIALLIYLLTSRSPTEPTLPVQPKVLERLSASQGASFHRMFQLNSYICKQGFCQKIYDPTSEYVYSSLSRCVLLCTGPQLWPHPIGYTYYSKKVVVLATNKLEYKFQSVPSQAVHMYLAEAFKLFLGDLAKLERYTLDARRMNISRDAMIKKMYIQMDVETDPDPRLRLETDESYTIRIETISNQVVIKLVSASFCGIRHALETLSQLILLDQSTGNLITLSNIIIKDAPSYKYRGLMIDTGRNYIPVPDIMRTIDAMATVKLNTFHWRISDVTSFPLYLPAVPQLFEYGSYDRSLVYTKDAIKAVVRRAGIRGIRILLEVAAPGPVGRAWSWLPEATCPTKNQNFTCNNVLCLRLGIHYTVFDILQIIYSEILEMTKVDDVFHLSDGVFSLVNCFNLIESRDGFLDKALERLKLANKGFLPKLPIIWYTAHLTRDLEARTWDSSVPSA</sequence>
<gene>
    <name evidence="1" type="ORF">PYW08_010495</name>
</gene>
<proteinExistence type="predicted"/>
<name>A0ACC2Q5I4_9NEOP</name>
<accession>A0ACC2Q5I4</accession>
<protein>
    <submittedName>
        <fullName evidence="1">Uncharacterized protein</fullName>
    </submittedName>
</protein>
<keyword evidence="2" id="KW-1185">Reference proteome</keyword>
<dbReference type="EMBL" id="CM056802">
    <property type="protein sequence ID" value="KAJ8708129.1"/>
    <property type="molecule type" value="Genomic_DNA"/>
</dbReference>
<evidence type="ECO:0000313" key="2">
    <source>
        <dbReference type="Proteomes" id="UP001231649"/>
    </source>
</evidence>